<dbReference type="PANTHER" id="PTHR42964:SF1">
    <property type="entry name" value="POLYKETIDE BIOSYNTHESIS ENOYL-COA HYDRATASE PKSH-RELATED"/>
    <property type="match status" value="1"/>
</dbReference>
<dbReference type="InterPro" id="IPR001753">
    <property type="entry name" value="Enoyl-CoA_hydra/iso"/>
</dbReference>
<dbReference type="Pfam" id="PF00378">
    <property type="entry name" value="ECH_1"/>
    <property type="match status" value="1"/>
</dbReference>
<name>Q13HH3_PARXL</name>
<proteinExistence type="inferred from homology"/>
<dbReference type="GO" id="GO:0004300">
    <property type="term" value="F:enoyl-CoA hydratase activity"/>
    <property type="evidence" value="ECO:0007669"/>
    <property type="project" value="UniProtKB-EC"/>
</dbReference>
<evidence type="ECO:0000256" key="1">
    <source>
        <dbReference type="ARBA" id="ARBA00005254"/>
    </source>
</evidence>
<dbReference type="eggNOG" id="COG1024">
    <property type="taxonomic scope" value="Bacteria"/>
</dbReference>
<dbReference type="InterPro" id="IPR029045">
    <property type="entry name" value="ClpP/crotonase-like_dom_sf"/>
</dbReference>
<dbReference type="CDD" id="cd06558">
    <property type="entry name" value="crotonase-like"/>
    <property type="match status" value="1"/>
</dbReference>
<dbReference type="GO" id="GO:0008300">
    <property type="term" value="P:isoprenoid catabolic process"/>
    <property type="evidence" value="ECO:0007669"/>
    <property type="project" value="TreeGrafter"/>
</dbReference>
<sequence length="267" mass="29589">MSASEVEYAVKDGVATITLARPDRANAIDLSMYGAICERLAQAGADTEVRAILLEARGADFSIGEDFEYLGELEKNQRYGEWSQNYKGWIPVTWHNPKFVVASVRGRAFGIACELALLADVTYASEGASFGHPETRVGMVSHTVWPWLVGPKIAKEYLASGVSMSASVAHSKGLINAAFREEELDEHVHAFVADLATMPAGTPGANKKRINWAFRDVSRILHDDRFYDVDFEWTTAAREVDYAFYNSVANEGVTKAIKARDRKFEDK</sequence>
<organism evidence="2 3">
    <name type="scientific">Paraburkholderia xenovorans (strain LB400)</name>
    <dbReference type="NCBI Taxonomy" id="266265"/>
    <lineage>
        <taxon>Bacteria</taxon>
        <taxon>Pseudomonadati</taxon>
        <taxon>Pseudomonadota</taxon>
        <taxon>Betaproteobacteria</taxon>
        <taxon>Burkholderiales</taxon>
        <taxon>Burkholderiaceae</taxon>
        <taxon>Paraburkholderia</taxon>
    </lineage>
</organism>
<evidence type="ECO:0000313" key="3">
    <source>
        <dbReference type="Proteomes" id="UP000001817"/>
    </source>
</evidence>
<dbReference type="EMBL" id="CP000272">
    <property type="protein sequence ID" value="ABE36466.1"/>
    <property type="molecule type" value="Genomic_DNA"/>
</dbReference>
<dbReference type="KEGG" id="bxb:DR64_7879"/>
<dbReference type="SUPFAM" id="SSF52096">
    <property type="entry name" value="ClpP/crotonase"/>
    <property type="match status" value="1"/>
</dbReference>
<reference evidence="2 3" key="1">
    <citation type="journal article" date="2006" name="Proc. Natl. Acad. Sci. U.S.A.">
        <title>Burkholderia xenovorans LB400 harbors a multi-replicon, 9.73-Mbp genome shaped for versatility.</title>
        <authorList>
            <person name="Chain P.S."/>
            <person name="Denef V.J."/>
            <person name="Konstantinidis K.T."/>
            <person name="Vergez L.M."/>
            <person name="Agullo L."/>
            <person name="Reyes V.L."/>
            <person name="Hauser L."/>
            <person name="Cordova M."/>
            <person name="Gomez L."/>
            <person name="Gonzalez M."/>
            <person name="Land M."/>
            <person name="Lao V."/>
            <person name="Larimer F."/>
            <person name="LiPuma J.J."/>
            <person name="Mahenthiralingam E."/>
            <person name="Malfatti S.A."/>
            <person name="Marx C.J."/>
            <person name="Parnell J.J."/>
            <person name="Ramette A."/>
            <person name="Richardson P."/>
            <person name="Seeger M."/>
            <person name="Smith D."/>
            <person name="Spilker T."/>
            <person name="Sul W.J."/>
            <person name="Tsoi T.V."/>
            <person name="Ulrich L.E."/>
            <person name="Zhulin I.B."/>
            <person name="Tiedje J.M."/>
        </authorList>
    </citation>
    <scope>NUCLEOTIDE SEQUENCE [LARGE SCALE GENOMIC DNA]</scope>
    <source>
        <strain evidence="2 3">LB400</strain>
    </source>
</reference>
<protein>
    <submittedName>
        <fullName evidence="2">Enoyl-CoA hydratase/isomerase</fullName>
        <ecNumber evidence="2">4.2.1.17</ecNumber>
    </submittedName>
</protein>
<dbReference type="PANTHER" id="PTHR42964">
    <property type="entry name" value="ENOYL-COA HYDRATASE"/>
    <property type="match status" value="1"/>
</dbReference>
<evidence type="ECO:0000313" key="2">
    <source>
        <dbReference type="EMBL" id="ABE36466.1"/>
    </source>
</evidence>
<keyword evidence="2" id="KW-0456">Lyase</keyword>
<dbReference type="Proteomes" id="UP000001817">
    <property type="component" value="Chromosome 3"/>
</dbReference>
<dbReference type="InterPro" id="IPR051683">
    <property type="entry name" value="Enoyl-CoA_Hydratase/Isomerase"/>
</dbReference>
<dbReference type="KEGG" id="bxe:Bxe_C0567"/>
<dbReference type="AlphaFoldDB" id="Q13HH3"/>
<dbReference type="STRING" id="266265.Bxe_C0567"/>
<gene>
    <name evidence="2" type="ORF">Bxe_C0567</name>
</gene>
<accession>Q13HH3</accession>
<dbReference type="EC" id="4.2.1.17" evidence="2"/>
<keyword evidence="3" id="KW-1185">Reference proteome</keyword>
<comment type="similarity">
    <text evidence="1">Belongs to the enoyl-CoA hydratase/isomerase family.</text>
</comment>
<dbReference type="OrthoDB" id="9807606at2"/>
<dbReference type="Gene3D" id="3.90.226.10">
    <property type="entry name" value="2-enoyl-CoA Hydratase, Chain A, domain 1"/>
    <property type="match status" value="1"/>
</dbReference>
<dbReference type="RefSeq" id="WP_011493722.1">
    <property type="nucleotide sequence ID" value="NC_007953.1"/>
</dbReference>